<dbReference type="RefSeq" id="WP_336545900.1">
    <property type="nucleotide sequence ID" value="NZ_JBBBDM010000010.1"/>
</dbReference>
<reference evidence="2 3" key="1">
    <citation type="journal article" date="2013" name="Int. J. Syst. Evol. Microbiol.">
        <title>Sphingomonas kyungheensis sp. nov., a bacterium with ginsenoside-converting activity isolated from soil of a ginseng field.</title>
        <authorList>
            <person name="Son H.M."/>
            <person name="Yang J.E."/>
            <person name="Park Y."/>
            <person name="Han C.K."/>
            <person name="Kim S.G."/>
            <person name="Kook M."/>
            <person name="Yi T.H."/>
        </authorList>
    </citation>
    <scope>NUCLEOTIDE SEQUENCE [LARGE SCALE GENOMIC DNA]</scope>
    <source>
        <strain evidence="2 3">LMG 26582</strain>
    </source>
</reference>
<proteinExistence type="predicted"/>
<feature type="transmembrane region" description="Helical" evidence="1">
    <location>
        <begin position="42"/>
        <end position="60"/>
    </location>
</feature>
<comment type="caution">
    <text evidence="2">The sequence shown here is derived from an EMBL/GenBank/DDBJ whole genome shotgun (WGS) entry which is preliminary data.</text>
</comment>
<organism evidence="2 3">
    <name type="scientific">Sphingomonas kyungheensis</name>
    <dbReference type="NCBI Taxonomy" id="1069987"/>
    <lineage>
        <taxon>Bacteria</taxon>
        <taxon>Pseudomonadati</taxon>
        <taxon>Pseudomonadota</taxon>
        <taxon>Alphaproteobacteria</taxon>
        <taxon>Sphingomonadales</taxon>
        <taxon>Sphingomonadaceae</taxon>
        <taxon>Sphingomonas</taxon>
    </lineage>
</organism>
<keyword evidence="1" id="KW-1133">Transmembrane helix</keyword>
<dbReference type="EMBL" id="JBBBDM010000010">
    <property type="protein sequence ID" value="MEI5688566.1"/>
    <property type="molecule type" value="Genomic_DNA"/>
</dbReference>
<accession>A0ABU8H6K2</accession>
<name>A0ABU8H6K2_9SPHN</name>
<protein>
    <submittedName>
        <fullName evidence="2">Uncharacterized protein</fullName>
    </submittedName>
</protein>
<evidence type="ECO:0000313" key="2">
    <source>
        <dbReference type="EMBL" id="MEI5688566.1"/>
    </source>
</evidence>
<keyword evidence="3" id="KW-1185">Reference proteome</keyword>
<evidence type="ECO:0000313" key="3">
    <source>
        <dbReference type="Proteomes" id="UP001367771"/>
    </source>
</evidence>
<dbReference type="Proteomes" id="UP001367771">
    <property type="component" value="Unassembled WGS sequence"/>
</dbReference>
<keyword evidence="1" id="KW-0472">Membrane</keyword>
<gene>
    <name evidence="2" type="ORF">V8201_15845</name>
</gene>
<keyword evidence="1" id="KW-0812">Transmembrane</keyword>
<evidence type="ECO:0000256" key="1">
    <source>
        <dbReference type="SAM" id="Phobius"/>
    </source>
</evidence>
<sequence length="64" mass="7152">MRQQRKWAVAGIALLAVVAVRHPTPDIRLLTHDIGDPRPHRFQAAIDLGLVGVSVLYTWTARAR</sequence>